<evidence type="ECO:0000313" key="2">
    <source>
        <dbReference type="Proteomes" id="UP000239907"/>
    </source>
</evidence>
<protein>
    <submittedName>
        <fullName evidence="1">Uncharacterized protein</fullName>
    </submittedName>
</protein>
<name>A0A2S7U290_9BACT</name>
<gene>
    <name evidence="1" type="ORF">BSZ32_08070</name>
</gene>
<accession>A0A2S7U290</accession>
<dbReference type="AlphaFoldDB" id="A0A2S7U290"/>
<comment type="caution">
    <text evidence="1">The sequence shown here is derived from an EMBL/GenBank/DDBJ whole genome shotgun (WGS) entry which is preliminary data.</text>
</comment>
<evidence type="ECO:0000313" key="1">
    <source>
        <dbReference type="EMBL" id="PQJ28472.1"/>
    </source>
</evidence>
<reference evidence="1 2" key="1">
    <citation type="submission" date="2016-12" db="EMBL/GenBank/DDBJ databases">
        <title>Study of bacterial adaptation to deep sea.</title>
        <authorList>
            <person name="Song J."/>
            <person name="Yoshizawa S."/>
            <person name="Kogure K."/>
        </authorList>
    </citation>
    <scope>NUCLEOTIDE SEQUENCE [LARGE SCALE GENOMIC DNA]</scope>
    <source>
        <strain evidence="1 2">SAORIC-165</strain>
    </source>
</reference>
<sequence length="61" mass="7060">MVKLPNRLIDAMVTIKDFMMFQLNEVSVLVSENHLQKGGRNTKVSPLVITSDLDFWCEFEM</sequence>
<keyword evidence="2" id="KW-1185">Reference proteome</keyword>
<proteinExistence type="predicted"/>
<organism evidence="1 2">
    <name type="scientific">Rubritalea profundi</name>
    <dbReference type="NCBI Taxonomy" id="1658618"/>
    <lineage>
        <taxon>Bacteria</taxon>
        <taxon>Pseudomonadati</taxon>
        <taxon>Verrucomicrobiota</taxon>
        <taxon>Verrucomicrobiia</taxon>
        <taxon>Verrucomicrobiales</taxon>
        <taxon>Rubritaleaceae</taxon>
        <taxon>Rubritalea</taxon>
    </lineage>
</organism>
<dbReference type="EMBL" id="MQWA01000001">
    <property type="protein sequence ID" value="PQJ28472.1"/>
    <property type="molecule type" value="Genomic_DNA"/>
</dbReference>
<dbReference type="Proteomes" id="UP000239907">
    <property type="component" value="Unassembled WGS sequence"/>
</dbReference>